<evidence type="ECO:0000256" key="1">
    <source>
        <dbReference type="SAM" id="Phobius"/>
    </source>
</evidence>
<protein>
    <submittedName>
        <fullName evidence="2">Uncharacterized protein</fullName>
    </submittedName>
</protein>
<name>A0AAP6JH82_9GAMM</name>
<keyword evidence="3" id="KW-1185">Reference proteome</keyword>
<dbReference type="AlphaFoldDB" id="A0AAP6JH82"/>
<keyword evidence="1" id="KW-1133">Transmembrane helix</keyword>
<evidence type="ECO:0000313" key="3">
    <source>
        <dbReference type="Proteomes" id="UP001302316"/>
    </source>
</evidence>
<reference evidence="2 3" key="1">
    <citation type="submission" date="2023-12" db="EMBL/GenBank/DDBJ databases">
        <title>Whole-genome sequencing of halo(alkali)philic microorganisms from hypersaline lakes.</title>
        <authorList>
            <person name="Sorokin D.Y."/>
            <person name="Merkel A.Y."/>
            <person name="Messina E."/>
            <person name="Yakimov M."/>
        </authorList>
    </citation>
    <scope>NUCLEOTIDE SEQUENCE [LARGE SCALE GENOMIC DNA]</scope>
    <source>
        <strain evidence="2 3">AB-CW1</strain>
    </source>
</reference>
<accession>A0AAP6JH82</accession>
<sequence length="262" mass="28999">MMNTASGLKVEFRNKVSMFIGAFFVVLGSGIYWVFSQAAVDLVCERASGECVYQSVGPFSSTHDVFALSDLRGAEVRSRRSRNSDGGTSTNYWAVLDTASGSRDLSAFRSSSRTAHERMAQEVNAFVNNPDQPRLELSHAAGGMLSLFILLFPAIGLYMLLGVRNVAEVEALPGSGWLMLRRRRWWQSSGREERLPLAEVDEVDVETSYSSSRGGRSRPTHRAVIRMKNGETKPLFGFSTSGNGAFKRASQIRDLIERARTE</sequence>
<comment type="caution">
    <text evidence="2">The sequence shown here is derived from an EMBL/GenBank/DDBJ whole genome shotgun (WGS) entry which is preliminary data.</text>
</comment>
<dbReference type="EMBL" id="JAYGII010000003">
    <property type="protein sequence ID" value="MEA5444744.1"/>
    <property type="molecule type" value="Genomic_DNA"/>
</dbReference>
<gene>
    <name evidence="2" type="ORF">VCB98_02810</name>
</gene>
<dbReference type="RefSeq" id="WP_346050268.1">
    <property type="nucleotide sequence ID" value="NZ_JAYGII010000003.1"/>
</dbReference>
<evidence type="ECO:0000313" key="2">
    <source>
        <dbReference type="EMBL" id="MEA5444744.1"/>
    </source>
</evidence>
<feature type="transmembrane region" description="Helical" evidence="1">
    <location>
        <begin position="16"/>
        <end position="35"/>
    </location>
</feature>
<keyword evidence="1" id="KW-0812">Transmembrane</keyword>
<organism evidence="2 3">
    <name type="scientific">Natronospira elongata</name>
    <dbReference type="NCBI Taxonomy" id="3110268"/>
    <lineage>
        <taxon>Bacteria</taxon>
        <taxon>Pseudomonadati</taxon>
        <taxon>Pseudomonadota</taxon>
        <taxon>Gammaproteobacteria</taxon>
        <taxon>Natronospirales</taxon>
        <taxon>Natronospiraceae</taxon>
        <taxon>Natronospira</taxon>
    </lineage>
</organism>
<feature type="transmembrane region" description="Helical" evidence="1">
    <location>
        <begin position="140"/>
        <end position="161"/>
    </location>
</feature>
<proteinExistence type="predicted"/>
<keyword evidence="1" id="KW-0472">Membrane</keyword>
<dbReference type="Proteomes" id="UP001302316">
    <property type="component" value="Unassembled WGS sequence"/>
</dbReference>